<organism evidence="2">
    <name type="scientific">Amycolatopsis sp. SANK 60206</name>
    <dbReference type="NCBI Taxonomy" id="1642649"/>
    <lineage>
        <taxon>Bacteria</taxon>
        <taxon>Bacillati</taxon>
        <taxon>Actinomycetota</taxon>
        <taxon>Actinomycetes</taxon>
        <taxon>Pseudonocardiales</taxon>
        <taxon>Pseudonocardiaceae</taxon>
        <taxon>Amycolatopsis</taxon>
    </lineage>
</organism>
<reference evidence="2" key="1">
    <citation type="journal article" date="2015" name="J. Biol. Chem.">
        <title>The biosynthesis of capuramycin-type antibiotics: identification of the A-102395 biosynthetic gene cluster, mechanism of self-resistance, and formation of uridine-5'-carboxamide.</title>
        <authorList>
            <person name="Cai W."/>
            <person name="Goswami A."/>
            <person name="Yang Z."/>
            <person name="Liu X."/>
            <person name="Green K.D."/>
            <person name="Barnard-Britson S."/>
            <person name="Baba S."/>
            <person name="Funabashi M."/>
            <person name="Nonaka K."/>
            <person name="Sunkara M."/>
            <person name="Morris A.J."/>
            <person name="Spork A.P."/>
            <person name="Ducho C."/>
            <person name="Garneau-Tsodikova S."/>
            <person name="Thorson J.S."/>
            <person name="Van Lanen S.G."/>
        </authorList>
    </citation>
    <scope>NUCLEOTIDE SEQUENCE</scope>
    <source>
        <strain evidence="2">SANK 60206</strain>
    </source>
</reference>
<name>A0A0E3Z9N4_9PSEU</name>
<sequence length="323" mass="35492">MEGAGTSRPGADAMNRDSPRTVVARTCTVGDEHRDFSIPQADMRKQYGIDDDLATELLDLGLPHRRDDGGLLFDWRDLSNVAAGLNLDSEDRVLMRRWTRSLGAALQQQRGVYNIRFDWRCPSPGHAGDCEFTLDPLTAPIMPHNPAKPLADGSLVGAAEPLYHEYDFGPAFNNVVAAARRITFHRLPLALVDDLGYLAETGLADCRLANVHLRKLAADAGLRVRPAAGLFVGVPFPARHAWFEVSVGDRWVAADPFFLHTLTSWGIMSGEEWPLNHSPRNVLIRLSNLPEIGGPLVLHNGHRAPLRILARWKMASAGAELPG</sequence>
<proteinExistence type="predicted"/>
<protein>
    <submittedName>
        <fullName evidence="2">Putative MitI transglutaminase</fullName>
    </submittedName>
</protein>
<dbReference type="EMBL" id="KP995196">
    <property type="protein sequence ID" value="AKC92662.1"/>
    <property type="molecule type" value="Genomic_DNA"/>
</dbReference>
<evidence type="ECO:0000313" key="2">
    <source>
        <dbReference type="EMBL" id="AKC92662.1"/>
    </source>
</evidence>
<dbReference type="AlphaFoldDB" id="A0A0E3Z9N4"/>
<feature type="region of interest" description="Disordered" evidence="1">
    <location>
        <begin position="1"/>
        <end position="20"/>
    </location>
</feature>
<evidence type="ECO:0000256" key="1">
    <source>
        <dbReference type="SAM" id="MobiDB-lite"/>
    </source>
</evidence>
<accession>A0A0E3Z9N4</accession>